<dbReference type="GO" id="GO:0003677">
    <property type="term" value="F:DNA binding"/>
    <property type="evidence" value="ECO:0007669"/>
    <property type="project" value="UniProtKB-KW"/>
</dbReference>
<dbReference type="Pfam" id="PF01022">
    <property type="entry name" value="HTH_5"/>
    <property type="match status" value="1"/>
</dbReference>
<dbReference type="GO" id="GO:0003700">
    <property type="term" value="F:DNA-binding transcription factor activity"/>
    <property type="evidence" value="ECO:0007669"/>
    <property type="project" value="InterPro"/>
</dbReference>
<dbReference type="InterPro" id="IPR036390">
    <property type="entry name" value="WH_DNA-bd_sf"/>
</dbReference>
<evidence type="ECO:0000313" key="6">
    <source>
        <dbReference type="Proteomes" id="UP000014975"/>
    </source>
</evidence>
<keyword evidence="2" id="KW-0238">DNA-binding</keyword>
<protein>
    <submittedName>
        <fullName evidence="5">Transcriptional regulator, ArsR family</fullName>
    </submittedName>
</protein>
<dbReference type="OrthoDB" id="9800238at2"/>
<dbReference type="PATRIC" id="fig|1121439.3.peg.2032"/>
<keyword evidence="3" id="KW-0804">Transcription</keyword>
<dbReference type="PANTHER" id="PTHR33154">
    <property type="entry name" value="TRANSCRIPTIONAL REGULATOR, ARSR FAMILY"/>
    <property type="match status" value="1"/>
</dbReference>
<dbReference type="EMBL" id="ATHI01000027">
    <property type="protein sequence ID" value="EPR32323.1"/>
    <property type="molecule type" value="Genomic_DNA"/>
</dbReference>
<dbReference type="Proteomes" id="UP000014975">
    <property type="component" value="Unassembled WGS sequence"/>
</dbReference>
<dbReference type="eggNOG" id="COG0640">
    <property type="taxonomic scope" value="Bacteria"/>
</dbReference>
<dbReference type="SMART" id="SM00418">
    <property type="entry name" value="HTH_ARSR"/>
    <property type="match status" value="1"/>
</dbReference>
<name>S7UJ59_9BACT</name>
<evidence type="ECO:0000259" key="4">
    <source>
        <dbReference type="PROSITE" id="PS50987"/>
    </source>
</evidence>
<organism evidence="5 6">
    <name type="scientific">Alkalidesulfovibrio alkalitolerans DSM 16529</name>
    <dbReference type="NCBI Taxonomy" id="1121439"/>
    <lineage>
        <taxon>Bacteria</taxon>
        <taxon>Pseudomonadati</taxon>
        <taxon>Thermodesulfobacteriota</taxon>
        <taxon>Desulfovibrionia</taxon>
        <taxon>Desulfovibrionales</taxon>
        <taxon>Desulfovibrionaceae</taxon>
        <taxon>Alkalidesulfovibrio</taxon>
    </lineage>
</organism>
<proteinExistence type="predicted"/>
<dbReference type="SUPFAM" id="SSF46785">
    <property type="entry name" value="Winged helix' DNA-binding domain"/>
    <property type="match status" value="1"/>
</dbReference>
<dbReference type="PANTHER" id="PTHR33154:SF18">
    <property type="entry name" value="ARSENICAL RESISTANCE OPERON REPRESSOR"/>
    <property type="match status" value="1"/>
</dbReference>
<dbReference type="PRINTS" id="PR00778">
    <property type="entry name" value="HTHARSR"/>
</dbReference>
<dbReference type="AlphaFoldDB" id="S7UJ59"/>
<accession>S7UJ59</accession>
<evidence type="ECO:0000256" key="1">
    <source>
        <dbReference type="ARBA" id="ARBA00023015"/>
    </source>
</evidence>
<reference evidence="5 6" key="1">
    <citation type="journal article" date="2013" name="Genome Announc.">
        <title>Draft genome sequences for three mercury-methylating, sulfate-reducing bacteria.</title>
        <authorList>
            <person name="Brown S.D."/>
            <person name="Hurt R.A.Jr."/>
            <person name="Gilmour C.C."/>
            <person name="Elias D.A."/>
        </authorList>
    </citation>
    <scope>NUCLEOTIDE SEQUENCE [LARGE SCALE GENOMIC DNA]</scope>
    <source>
        <strain evidence="5 6">DSM 16529</strain>
    </source>
</reference>
<comment type="caution">
    <text evidence="5">The sequence shown here is derived from an EMBL/GenBank/DDBJ whole genome shotgun (WGS) entry which is preliminary data.</text>
</comment>
<dbReference type="InterPro" id="IPR051081">
    <property type="entry name" value="HTH_MetalResp_TranReg"/>
</dbReference>
<dbReference type="RefSeq" id="WP_020887372.1">
    <property type="nucleotide sequence ID" value="NZ_ATHI01000027.1"/>
</dbReference>
<dbReference type="STRING" id="1121439.dsat_0675"/>
<dbReference type="CDD" id="cd00090">
    <property type="entry name" value="HTH_ARSR"/>
    <property type="match status" value="1"/>
</dbReference>
<keyword evidence="1" id="KW-0805">Transcription regulation</keyword>
<evidence type="ECO:0000256" key="2">
    <source>
        <dbReference type="ARBA" id="ARBA00023125"/>
    </source>
</evidence>
<keyword evidence="6" id="KW-1185">Reference proteome</keyword>
<dbReference type="InterPro" id="IPR011991">
    <property type="entry name" value="ArsR-like_HTH"/>
</dbReference>
<dbReference type="PROSITE" id="PS50987">
    <property type="entry name" value="HTH_ARSR_2"/>
    <property type="match status" value="1"/>
</dbReference>
<evidence type="ECO:0000313" key="5">
    <source>
        <dbReference type="EMBL" id="EPR32323.1"/>
    </source>
</evidence>
<dbReference type="InterPro" id="IPR036388">
    <property type="entry name" value="WH-like_DNA-bd_sf"/>
</dbReference>
<dbReference type="Gene3D" id="1.10.10.10">
    <property type="entry name" value="Winged helix-like DNA-binding domain superfamily/Winged helix DNA-binding domain"/>
    <property type="match status" value="1"/>
</dbReference>
<sequence>MENAATLFKALAEPIRLRILALLKDGELCVCDLTETLALPQSTVSRHLAVLRTAGWIRGRKGGSWTYYSLAREPGAAGAALLDPLLGLLAATPEAARDREALAERLRAKEDGRCA</sequence>
<dbReference type="InterPro" id="IPR001845">
    <property type="entry name" value="HTH_ArsR_DNA-bd_dom"/>
</dbReference>
<gene>
    <name evidence="5" type="ORF">dsat_0675</name>
</gene>
<feature type="domain" description="HTH arsR-type" evidence="4">
    <location>
        <begin position="1"/>
        <end position="100"/>
    </location>
</feature>
<evidence type="ECO:0000256" key="3">
    <source>
        <dbReference type="ARBA" id="ARBA00023163"/>
    </source>
</evidence>
<dbReference type="NCBIfam" id="NF033788">
    <property type="entry name" value="HTH_metalloreg"/>
    <property type="match status" value="1"/>
</dbReference>